<evidence type="ECO:0000256" key="1">
    <source>
        <dbReference type="SAM" id="Phobius"/>
    </source>
</evidence>
<dbReference type="AlphaFoldDB" id="A0A164MF81"/>
<dbReference type="EMBL" id="LWGR01000007">
    <property type="protein sequence ID" value="KZM73306.1"/>
    <property type="molecule type" value="Genomic_DNA"/>
</dbReference>
<name>A0A164MF81_9NOCA</name>
<proteinExistence type="predicted"/>
<keyword evidence="1" id="KW-0472">Membrane</keyword>
<dbReference type="OrthoDB" id="4571835at2"/>
<gene>
    <name evidence="2" type="ORF">AWN90_32100</name>
</gene>
<feature type="transmembrane region" description="Helical" evidence="1">
    <location>
        <begin position="46"/>
        <end position="67"/>
    </location>
</feature>
<dbReference type="Proteomes" id="UP000076512">
    <property type="component" value="Unassembled WGS sequence"/>
</dbReference>
<dbReference type="STRING" id="455432.AWN90_32100"/>
<keyword evidence="1" id="KW-1133">Transmembrane helix</keyword>
<keyword evidence="1" id="KW-0812">Transmembrane</keyword>
<comment type="caution">
    <text evidence="2">The sequence shown here is derived from an EMBL/GenBank/DDBJ whole genome shotgun (WGS) entry which is preliminary data.</text>
</comment>
<reference evidence="2 3" key="1">
    <citation type="submission" date="2016-04" db="EMBL/GenBank/DDBJ databases">
        <authorList>
            <person name="Evans L.H."/>
            <person name="Alamgir A."/>
            <person name="Owens N."/>
            <person name="Weber N.D."/>
            <person name="Virtaneva K."/>
            <person name="Barbian K."/>
            <person name="Babar A."/>
            <person name="Rosenke K."/>
        </authorList>
    </citation>
    <scope>NUCLEOTIDE SEQUENCE [LARGE SCALE GENOMIC DNA]</scope>
    <source>
        <strain evidence="2 3">IFM 0406</strain>
    </source>
</reference>
<evidence type="ECO:0000313" key="3">
    <source>
        <dbReference type="Proteomes" id="UP000076512"/>
    </source>
</evidence>
<protein>
    <submittedName>
        <fullName evidence="2">Uncharacterized protein</fullName>
    </submittedName>
</protein>
<sequence length="103" mass="10563">MTEPERYFYTLDRHTGEPMGVLDAWAGSEFTGVGVAARGGLSASQLGAFVLLAFVFAAGVYGGMLLFGRHDESTTTVVVCPGPGSAPVAVLPAECGPSQGVAR</sequence>
<keyword evidence="3" id="KW-1185">Reference proteome</keyword>
<dbReference type="RefSeq" id="WP_067590412.1">
    <property type="nucleotide sequence ID" value="NZ_JABMCZ010000001.1"/>
</dbReference>
<evidence type="ECO:0000313" key="2">
    <source>
        <dbReference type="EMBL" id="KZM73306.1"/>
    </source>
</evidence>
<accession>A0A164MF81</accession>
<organism evidence="2 3">
    <name type="scientific">Nocardia terpenica</name>
    <dbReference type="NCBI Taxonomy" id="455432"/>
    <lineage>
        <taxon>Bacteria</taxon>
        <taxon>Bacillati</taxon>
        <taxon>Actinomycetota</taxon>
        <taxon>Actinomycetes</taxon>
        <taxon>Mycobacteriales</taxon>
        <taxon>Nocardiaceae</taxon>
        <taxon>Nocardia</taxon>
    </lineage>
</organism>